<dbReference type="Proteomes" id="UP000178379">
    <property type="component" value="Unassembled WGS sequence"/>
</dbReference>
<gene>
    <name evidence="1" type="ORF">A2140_08755</name>
</gene>
<sequence length="144" mass="15440">MVEKSRELANLARIGKLKAEPGTPGEIGGLLTSGSEQLADARNEGLALSSRFYLAYNAAHAFSLAALRWHGYRSDSRYLVFQALPHTLGLSAATWRVLAKAHEVRNVAAYEGHFAADATLLRNLIEAAEAVRAAVTALPALPES</sequence>
<name>A0A1F6T3M3_9PROT</name>
<proteinExistence type="predicted"/>
<evidence type="ECO:0000313" key="1">
    <source>
        <dbReference type="EMBL" id="OGI39772.1"/>
    </source>
</evidence>
<evidence type="ECO:0008006" key="3">
    <source>
        <dbReference type="Google" id="ProtNLM"/>
    </source>
</evidence>
<dbReference type="EMBL" id="MFSQ01000083">
    <property type="protein sequence ID" value="OGI39772.1"/>
    <property type="molecule type" value="Genomic_DNA"/>
</dbReference>
<accession>A0A1F6T3M3</accession>
<protein>
    <recommendedName>
        <fullName evidence="3">HEPN domain-containing protein</fullName>
    </recommendedName>
</protein>
<comment type="caution">
    <text evidence="1">The sequence shown here is derived from an EMBL/GenBank/DDBJ whole genome shotgun (WGS) entry which is preliminary data.</text>
</comment>
<reference evidence="1 2" key="1">
    <citation type="journal article" date="2016" name="Nat. Commun.">
        <title>Thousands of microbial genomes shed light on interconnected biogeochemical processes in an aquifer system.</title>
        <authorList>
            <person name="Anantharaman K."/>
            <person name="Brown C.T."/>
            <person name="Hug L.A."/>
            <person name="Sharon I."/>
            <person name="Castelle C.J."/>
            <person name="Probst A.J."/>
            <person name="Thomas B.C."/>
            <person name="Singh A."/>
            <person name="Wilkins M.J."/>
            <person name="Karaoz U."/>
            <person name="Brodie E.L."/>
            <person name="Williams K.H."/>
            <person name="Hubbard S.S."/>
            <person name="Banfield J.F."/>
        </authorList>
    </citation>
    <scope>NUCLEOTIDE SEQUENCE [LARGE SCALE GENOMIC DNA]</scope>
</reference>
<dbReference type="AlphaFoldDB" id="A0A1F6T3M3"/>
<organism evidence="1 2">
    <name type="scientific">Candidatus Muproteobacteria bacterium RBG_16_62_13</name>
    <dbReference type="NCBI Taxonomy" id="1817756"/>
    <lineage>
        <taxon>Bacteria</taxon>
        <taxon>Pseudomonadati</taxon>
        <taxon>Pseudomonadota</taxon>
        <taxon>Candidatus Muproteobacteria</taxon>
    </lineage>
</organism>
<evidence type="ECO:0000313" key="2">
    <source>
        <dbReference type="Proteomes" id="UP000178379"/>
    </source>
</evidence>